<keyword evidence="11" id="KW-0472">Membrane</keyword>
<evidence type="ECO:0000256" key="11">
    <source>
        <dbReference type="SAM" id="Phobius"/>
    </source>
</evidence>
<feature type="domain" description="Histidine kinase/HSP90-like ATPase" evidence="12">
    <location>
        <begin position="621"/>
        <end position="711"/>
    </location>
</feature>
<keyword evidence="5" id="KW-0547">Nucleotide-binding</keyword>
<dbReference type="SUPFAM" id="SSF55874">
    <property type="entry name" value="ATPase domain of HSP90 chaperone/DNA topoisomerase II/histidine kinase"/>
    <property type="match status" value="1"/>
</dbReference>
<keyword evidence="11" id="KW-0812">Transmembrane</keyword>
<evidence type="ECO:0000256" key="5">
    <source>
        <dbReference type="ARBA" id="ARBA00022741"/>
    </source>
</evidence>
<dbReference type="EC" id="2.7.13.3" evidence="2"/>
<feature type="transmembrane region" description="Helical" evidence="11">
    <location>
        <begin position="125"/>
        <end position="148"/>
    </location>
</feature>
<evidence type="ECO:0000256" key="6">
    <source>
        <dbReference type="ARBA" id="ARBA00022777"/>
    </source>
</evidence>
<evidence type="ECO:0000256" key="4">
    <source>
        <dbReference type="ARBA" id="ARBA00022679"/>
    </source>
</evidence>
<feature type="transmembrane region" description="Helical" evidence="11">
    <location>
        <begin position="63"/>
        <end position="81"/>
    </location>
</feature>
<dbReference type="RefSeq" id="WP_203005527.1">
    <property type="nucleotide sequence ID" value="NZ_JADWYU010000091.1"/>
</dbReference>
<dbReference type="PANTHER" id="PTHR24421:SF10">
    <property type="entry name" value="NITRATE_NITRITE SENSOR PROTEIN NARQ"/>
    <property type="match status" value="1"/>
</dbReference>
<dbReference type="SMART" id="SM00387">
    <property type="entry name" value="HATPase_c"/>
    <property type="match status" value="1"/>
</dbReference>
<dbReference type="InterPro" id="IPR036890">
    <property type="entry name" value="HATPase_C_sf"/>
</dbReference>
<dbReference type="InterPro" id="IPR050482">
    <property type="entry name" value="Sensor_HK_TwoCompSys"/>
</dbReference>
<comment type="catalytic activity">
    <reaction evidence="1">
        <text>ATP + protein L-histidine = ADP + protein N-phospho-L-histidine.</text>
        <dbReference type="EC" id="2.7.13.3"/>
    </reaction>
</comment>
<dbReference type="InterPro" id="IPR029016">
    <property type="entry name" value="GAF-like_dom_sf"/>
</dbReference>
<keyword evidence="14" id="KW-1185">Reference proteome</keyword>
<feature type="coiled-coil region" evidence="9">
    <location>
        <begin position="489"/>
        <end position="516"/>
    </location>
</feature>
<evidence type="ECO:0000256" key="9">
    <source>
        <dbReference type="SAM" id="Coils"/>
    </source>
</evidence>
<keyword evidence="6" id="KW-0418">Kinase</keyword>
<feature type="transmembrane region" description="Helical" evidence="11">
    <location>
        <begin position="205"/>
        <end position="227"/>
    </location>
</feature>
<dbReference type="Gene3D" id="3.30.450.40">
    <property type="match status" value="1"/>
</dbReference>
<keyword evidence="8" id="KW-0902">Two-component regulatory system</keyword>
<comment type="caution">
    <text evidence="13">The sequence shown here is derived from an EMBL/GenBank/DDBJ whole genome shotgun (WGS) entry which is preliminary data.</text>
</comment>
<evidence type="ECO:0000256" key="3">
    <source>
        <dbReference type="ARBA" id="ARBA00022553"/>
    </source>
</evidence>
<accession>A0A937RUS3</accession>
<feature type="transmembrane region" description="Helical" evidence="11">
    <location>
        <begin position="239"/>
        <end position="259"/>
    </location>
</feature>
<evidence type="ECO:0000313" key="13">
    <source>
        <dbReference type="EMBL" id="MBL7632261.1"/>
    </source>
</evidence>
<dbReference type="CDD" id="cd16917">
    <property type="entry name" value="HATPase_UhpB-NarQ-NarX-like"/>
    <property type="match status" value="1"/>
</dbReference>
<name>A0A937RUS3_9ACTN</name>
<dbReference type="GO" id="GO:0016020">
    <property type="term" value="C:membrane"/>
    <property type="evidence" value="ECO:0007669"/>
    <property type="project" value="InterPro"/>
</dbReference>
<dbReference type="Gene3D" id="3.30.565.10">
    <property type="entry name" value="Histidine kinase-like ATPase, C-terminal domain"/>
    <property type="match status" value="1"/>
</dbReference>
<feature type="transmembrane region" description="Helical" evidence="11">
    <location>
        <begin position="160"/>
        <end position="179"/>
    </location>
</feature>
<gene>
    <name evidence="13" type="ORF">I7412_34935</name>
</gene>
<protein>
    <recommendedName>
        <fullName evidence="2">histidine kinase</fullName>
        <ecNumber evidence="2">2.7.13.3</ecNumber>
    </recommendedName>
</protein>
<keyword evidence="3" id="KW-0597">Phosphoprotein</keyword>
<reference evidence="13" key="1">
    <citation type="submission" date="2020-12" db="EMBL/GenBank/DDBJ databases">
        <title>Genomic characterization of non-nitrogen-fixing Frankia strains.</title>
        <authorList>
            <person name="Carlos-Shanley C."/>
            <person name="Guerra T."/>
            <person name="Hahn D."/>
        </authorList>
    </citation>
    <scope>NUCLEOTIDE SEQUENCE</scope>
    <source>
        <strain evidence="13">CN6</strain>
    </source>
</reference>
<feature type="transmembrane region" description="Helical" evidence="11">
    <location>
        <begin position="297"/>
        <end position="318"/>
    </location>
</feature>
<evidence type="ECO:0000256" key="10">
    <source>
        <dbReference type="SAM" id="MobiDB-lite"/>
    </source>
</evidence>
<dbReference type="GO" id="GO:0046983">
    <property type="term" value="F:protein dimerization activity"/>
    <property type="evidence" value="ECO:0007669"/>
    <property type="project" value="InterPro"/>
</dbReference>
<dbReference type="InterPro" id="IPR003594">
    <property type="entry name" value="HATPase_dom"/>
</dbReference>
<evidence type="ECO:0000256" key="7">
    <source>
        <dbReference type="ARBA" id="ARBA00022840"/>
    </source>
</evidence>
<feature type="compositionally biased region" description="Low complexity" evidence="10">
    <location>
        <begin position="1"/>
        <end position="10"/>
    </location>
</feature>
<dbReference type="Pfam" id="PF07730">
    <property type="entry name" value="HisKA_3"/>
    <property type="match status" value="1"/>
</dbReference>
<keyword evidence="7" id="KW-0067">ATP-binding</keyword>
<evidence type="ECO:0000256" key="1">
    <source>
        <dbReference type="ARBA" id="ARBA00000085"/>
    </source>
</evidence>
<evidence type="ECO:0000313" key="14">
    <source>
        <dbReference type="Proteomes" id="UP000604475"/>
    </source>
</evidence>
<feature type="transmembrane region" description="Helical" evidence="11">
    <location>
        <begin position="88"/>
        <end position="105"/>
    </location>
</feature>
<keyword evidence="9" id="KW-0175">Coiled coil</keyword>
<dbReference type="PANTHER" id="PTHR24421">
    <property type="entry name" value="NITRATE/NITRITE SENSOR PROTEIN NARX-RELATED"/>
    <property type="match status" value="1"/>
</dbReference>
<dbReference type="EMBL" id="JAEACQ010000301">
    <property type="protein sequence ID" value="MBL7632261.1"/>
    <property type="molecule type" value="Genomic_DNA"/>
</dbReference>
<feature type="transmembrane region" description="Helical" evidence="11">
    <location>
        <begin position="265"/>
        <end position="285"/>
    </location>
</feature>
<dbReference type="GO" id="GO:0000155">
    <property type="term" value="F:phosphorelay sensor kinase activity"/>
    <property type="evidence" value="ECO:0007669"/>
    <property type="project" value="InterPro"/>
</dbReference>
<dbReference type="Proteomes" id="UP000604475">
    <property type="component" value="Unassembled WGS sequence"/>
</dbReference>
<dbReference type="Gene3D" id="1.20.5.1930">
    <property type="match status" value="1"/>
</dbReference>
<dbReference type="SUPFAM" id="SSF55781">
    <property type="entry name" value="GAF domain-like"/>
    <property type="match status" value="1"/>
</dbReference>
<evidence type="ECO:0000256" key="8">
    <source>
        <dbReference type="ARBA" id="ARBA00023012"/>
    </source>
</evidence>
<dbReference type="Pfam" id="PF02518">
    <property type="entry name" value="HATPase_c"/>
    <property type="match status" value="1"/>
</dbReference>
<dbReference type="InterPro" id="IPR011712">
    <property type="entry name" value="Sig_transdc_His_kin_sub3_dim/P"/>
</dbReference>
<keyword evidence="4" id="KW-0808">Transferase</keyword>
<sequence length="714" mass="75464">MTTQATAAGGTAVGGTPVGGTGPPALADPRGRLLTRAARVALGLLVAGCVAAGFRLGGYLPNLHNGLIAVSFTAVGLFVVTRRPDNREGWLFVATGTASAIMFLGRQHGLAVEAGRAENSTAVTWLTWLGVWPLAPILVLAGVTFMSFPDGRLPSRRWRLVVVAMAVAAGLLALLSALWPVEYSENSLVVAHPFRTGGEDVAQRIWNVSGPLCYTLFQITWVVAVIFRLRRARGDEARQIRWFAFAVTIGAVAMATGAIAFRSAILGVLAVPLVAVAAGAAIVKYRLYDIDPVINKALVVGAMATLVTGGYIGVVVVVGRFVGMSAAQHPVWSIVATAVVAVVFEPARRRVQTLADRLVYGHRPTPYETLAWLTTQLNGGVRPDDLAAGLAIAVADGVGAAEVTLWEGTADRLVPVASWPPAAASVAPRELRCLDGGGTRVLPIVRDGRVRGAVTLRKAPGEALTPAEDRLLRDLAAQASLVLDNVGLGLELRRRLRQIELQAAELQAAAKRIVAAQYEARRAIERDLHDGAQQRLVTLALGLRSLAERAAAGGHDALARNVDDARRDLLDALAELRELARGIHPAILTQEGLEAALEFLAERSPIPVELDARVDRRLGQDVEATAYFLVSEALTNAARHAGAARVAITGRLADGWLRLEIADDGRGGADARRGQGLQGLVDRTATLNGQLTVHSPPGGGTRLVAQIPAENPRE</sequence>
<keyword evidence="11" id="KW-1133">Transmembrane helix</keyword>
<evidence type="ECO:0000259" key="12">
    <source>
        <dbReference type="SMART" id="SM00387"/>
    </source>
</evidence>
<feature type="compositionally biased region" description="Gly residues" evidence="10">
    <location>
        <begin position="11"/>
        <end position="22"/>
    </location>
</feature>
<dbReference type="AlphaFoldDB" id="A0A937RUS3"/>
<organism evidence="13 14">
    <name type="scientific">Frankia nepalensis</name>
    <dbReference type="NCBI Taxonomy" id="1836974"/>
    <lineage>
        <taxon>Bacteria</taxon>
        <taxon>Bacillati</taxon>
        <taxon>Actinomycetota</taxon>
        <taxon>Actinomycetes</taxon>
        <taxon>Frankiales</taxon>
        <taxon>Frankiaceae</taxon>
        <taxon>Frankia</taxon>
    </lineage>
</organism>
<feature type="transmembrane region" description="Helical" evidence="11">
    <location>
        <begin position="40"/>
        <end position="57"/>
    </location>
</feature>
<feature type="region of interest" description="Disordered" evidence="10">
    <location>
        <begin position="1"/>
        <end position="26"/>
    </location>
</feature>
<proteinExistence type="predicted"/>
<dbReference type="GO" id="GO:0005524">
    <property type="term" value="F:ATP binding"/>
    <property type="evidence" value="ECO:0007669"/>
    <property type="project" value="UniProtKB-KW"/>
</dbReference>
<evidence type="ECO:0000256" key="2">
    <source>
        <dbReference type="ARBA" id="ARBA00012438"/>
    </source>
</evidence>